<protein>
    <submittedName>
        <fullName evidence="1">Endonuclease</fullName>
    </submittedName>
</protein>
<keyword evidence="1" id="KW-0255">Endonuclease</keyword>
<sequence length="813" mass="93891">MQQQFEHMNLMFGEICDKLERQDTAIANLQRGQQPIAPNVRDNQGRAVMGEEDGDDIDDFDNQATVDMRGRDNRSARRIDRDLRSIKLKIPSFQGKNDPEAYLERRNRERPINTWEEMKAIMRRRFVPSHYYRELHQRLQSLTQDIANVVDLQHYVELEDMVHMAMKVERQLKKKGSTRTNLGSSSSWKSKWSKDEKVVSKPKIEPIKVVSKKEATKAKRVMILRDDGDVETESESDDDPMPPLEDANDGVEYPIDGKLMVARRTLNMQVKEDAEVQRDNIFHTRCHIKDKDFDDVFPNEVPSGLPPIRRIEHQIDFVPRATIPNRPEYRSNPEETKELQRQVEELLAKGYVRESMSPCAVPVLLVPKKDGTWRMRVDRRAINKITVKYRHHIPGLDDMLDELHVVYFDHILIYSKGLDEHIEHLQSVLTVFLSYVVSAKGIEVDKEKVKAIKEWPTPKSAYGIGVRAVLMQEGRPIAYFGEKLSGAALNYPTYDKEMYALVRALETWQHYLLPKEFVIHTDHDSLKHLKGQGKENVVADALSRRYALISTLNAKLLGFEYIKELYVNDPDFANVFNACEKVAFAHGGGLMGHFGIVTCKHVNLGLYNPLSIPSEPWADISMDFLLGLPRSNGENDYVFLVVDRFSKMAHFIPCRKTDDATNIANLFFKEIVRLHGVPRSIVSDRDAKFLCHFWKILWEKRTEQYANQANKGRKQVVFQPGDWVWVHMRKERFPVQRRSKLLPRGDGPFQVVARINDNAYKLDLPGEYNVSATFNVSDLSPFDVREDLRMNPFEERGNGENHQGNTVKISSDP</sequence>
<evidence type="ECO:0000313" key="1">
    <source>
        <dbReference type="EMBL" id="KAH9734748.1"/>
    </source>
</evidence>
<comment type="caution">
    <text evidence="1">The sequence shown here is derived from an EMBL/GenBank/DDBJ whole genome shotgun (WGS) entry which is preliminary data.</text>
</comment>
<keyword evidence="2" id="KW-1185">Reference proteome</keyword>
<name>A0ACB8JQ80_CITSI</name>
<dbReference type="EMBL" id="CM039175">
    <property type="protein sequence ID" value="KAH9734748.1"/>
    <property type="molecule type" value="Genomic_DNA"/>
</dbReference>
<proteinExistence type="predicted"/>
<dbReference type="Proteomes" id="UP000829398">
    <property type="component" value="Chromosome 6"/>
</dbReference>
<organism evidence="1 2">
    <name type="scientific">Citrus sinensis</name>
    <name type="common">Sweet orange</name>
    <name type="synonym">Citrus aurantium var. sinensis</name>
    <dbReference type="NCBI Taxonomy" id="2711"/>
    <lineage>
        <taxon>Eukaryota</taxon>
        <taxon>Viridiplantae</taxon>
        <taxon>Streptophyta</taxon>
        <taxon>Embryophyta</taxon>
        <taxon>Tracheophyta</taxon>
        <taxon>Spermatophyta</taxon>
        <taxon>Magnoliopsida</taxon>
        <taxon>eudicotyledons</taxon>
        <taxon>Gunneridae</taxon>
        <taxon>Pentapetalae</taxon>
        <taxon>rosids</taxon>
        <taxon>malvids</taxon>
        <taxon>Sapindales</taxon>
        <taxon>Rutaceae</taxon>
        <taxon>Aurantioideae</taxon>
        <taxon>Citrus</taxon>
    </lineage>
</organism>
<evidence type="ECO:0000313" key="2">
    <source>
        <dbReference type="Proteomes" id="UP000829398"/>
    </source>
</evidence>
<keyword evidence="1" id="KW-0378">Hydrolase</keyword>
<gene>
    <name evidence="1" type="ORF">KPL71_017487</name>
</gene>
<accession>A0ACB8JQ80</accession>
<keyword evidence="1" id="KW-0540">Nuclease</keyword>
<reference evidence="2" key="1">
    <citation type="journal article" date="2023" name="Hortic. Res.">
        <title>A chromosome-level phased genome enabling allele-level studies in sweet orange: a case study on citrus Huanglongbing tolerance.</title>
        <authorList>
            <person name="Wu B."/>
            <person name="Yu Q."/>
            <person name="Deng Z."/>
            <person name="Duan Y."/>
            <person name="Luo F."/>
            <person name="Gmitter F. Jr."/>
        </authorList>
    </citation>
    <scope>NUCLEOTIDE SEQUENCE [LARGE SCALE GENOMIC DNA]</scope>
    <source>
        <strain evidence="2">cv. Valencia</strain>
    </source>
</reference>